<reference evidence="2 3" key="1">
    <citation type="journal article" date="2018" name="ACS Chem. Biol.">
        <title>Ketoreductase domain dysfunction expands chemodiversity: malyngamide biosynthesis in the cyanobacterium Okeania hirsuta.</title>
        <authorList>
            <person name="Moss N.A."/>
            <person name="Leao T."/>
            <person name="Rankin M."/>
            <person name="McCullough T.M."/>
            <person name="Qu P."/>
            <person name="Korobeynikov A."/>
            <person name="Smith J.L."/>
            <person name="Gerwick L."/>
            <person name="Gerwick W.H."/>
        </authorList>
    </citation>
    <scope>NUCLEOTIDE SEQUENCE [LARGE SCALE GENOMIC DNA]</scope>
    <source>
        <strain evidence="2 3">PAB10Feb10-1</strain>
    </source>
</reference>
<dbReference type="EMBL" id="RCBY01000030">
    <property type="protein sequence ID" value="RQH48271.1"/>
    <property type="molecule type" value="Genomic_DNA"/>
</dbReference>
<keyword evidence="3" id="KW-1185">Reference proteome</keyword>
<feature type="region of interest" description="Disordered" evidence="1">
    <location>
        <begin position="1"/>
        <end position="29"/>
    </location>
</feature>
<sequence length="59" mass="7191">MEEGRHKAEGRRQKAEGRRQKAEGRREEKIRRDKVFLSRSYPDMILQHILYQIQARLLQ</sequence>
<organism evidence="2 3">
    <name type="scientific">Okeania hirsuta</name>
    <dbReference type="NCBI Taxonomy" id="1458930"/>
    <lineage>
        <taxon>Bacteria</taxon>
        <taxon>Bacillati</taxon>
        <taxon>Cyanobacteriota</taxon>
        <taxon>Cyanophyceae</taxon>
        <taxon>Oscillatoriophycideae</taxon>
        <taxon>Oscillatoriales</taxon>
        <taxon>Microcoleaceae</taxon>
        <taxon>Okeania</taxon>
    </lineage>
</organism>
<dbReference type="Proteomes" id="UP000269154">
    <property type="component" value="Unassembled WGS sequence"/>
</dbReference>
<name>A0A3N6PYS0_9CYAN</name>
<comment type="caution">
    <text evidence="2">The sequence shown here is derived from an EMBL/GenBank/DDBJ whole genome shotgun (WGS) entry which is preliminary data.</text>
</comment>
<evidence type="ECO:0000313" key="2">
    <source>
        <dbReference type="EMBL" id="RQH48271.1"/>
    </source>
</evidence>
<proteinExistence type="predicted"/>
<dbReference type="AlphaFoldDB" id="A0A3N6PYS0"/>
<protein>
    <submittedName>
        <fullName evidence="2">Uncharacterized protein</fullName>
    </submittedName>
</protein>
<evidence type="ECO:0000313" key="3">
    <source>
        <dbReference type="Proteomes" id="UP000269154"/>
    </source>
</evidence>
<accession>A0A3N6PYS0</accession>
<gene>
    <name evidence="2" type="ORF">D5R40_07815</name>
</gene>
<evidence type="ECO:0000256" key="1">
    <source>
        <dbReference type="SAM" id="MobiDB-lite"/>
    </source>
</evidence>